<protein>
    <submittedName>
        <fullName evidence="2">ABC transporter permease</fullName>
    </submittedName>
</protein>
<evidence type="ECO:0000313" key="2">
    <source>
        <dbReference type="EMBL" id="MDT0344965.1"/>
    </source>
</evidence>
<sequence length="503" mass="52648">MTLLERPVPSIERPAVGRRRAVLALARTEARRLLSHPLVVVAMTTYVALTVWRAAGAVGHPVLQDVGRETQYGPLFVGLAGLVAANSAVLRARRHRTEAQFGVLVVTAWQRNTAHSLSTLPLALAVAVIVAGQFTREAMRPGAVGHASFAELVTGPLVVVLLGVLGVLLGRLVRSSFAGPLAVLVLLTVQLSLSVTTSGWRWLAPIAIDESELPLPADLVGRPANWHALYLVGLALLAGAGASLLSGGRSGPVRGTALVALAGTLVGAVAQGAGPSEALVEARARATGDPAAAQVCVRRDVTTYCAFPDFTPWIDEWQAITEEVRAVSGAPAATRELTVRQRVDALDGLTGVHDLPPGPPGEVTASTAWGGERRLEFAASVARGLVADDEADRGARCGGQGIVIMWLAIRATPDGEAEFARTQARVHGGGAVILAPVRSVTVPDREFAVLRALLDEPTEQVARRVEASWAELTAPATSTDRAAELLGVPVRAETAADREWGCV</sequence>
<organism evidence="2 3">
    <name type="scientific">Streptomyces litchfieldiae</name>
    <dbReference type="NCBI Taxonomy" id="3075543"/>
    <lineage>
        <taxon>Bacteria</taxon>
        <taxon>Bacillati</taxon>
        <taxon>Actinomycetota</taxon>
        <taxon>Actinomycetes</taxon>
        <taxon>Kitasatosporales</taxon>
        <taxon>Streptomycetaceae</taxon>
        <taxon>Streptomyces</taxon>
    </lineage>
</organism>
<keyword evidence="1" id="KW-0472">Membrane</keyword>
<dbReference type="RefSeq" id="WP_311706098.1">
    <property type="nucleotide sequence ID" value="NZ_JAVREL010000012.1"/>
</dbReference>
<gene>
    <name evidence="2" type="ORF">RM590_20470</name>
</gene>
<accession>A0ABU2MTV2</accession>
<feature type="transmembrane region" description="Helical" evidence="1">
    <location>
        <begin position="181"/>
        <end position="204"/>
    </location>
</feature>
<keyword evidence="1" id="KW-0812">Transmembrane</keyword>
<proteinExistence type="predicted"/>
<name>A0ABU2MTV2_9ACTN</name>
<reference evidence="3" key="1">
    <citation type="submission" date="2023-07" db="EMBL/GenBank/DDBJ databases">
        <title>30 novel species of actinomycetes from the DSMZ collection.</title>
        <authorList>
            <person name="Nouioui I."/>
        </authorList>
    </citation>
    <scope>NUCLEOTIDE SEQUENCE [LARGE SCALE GENOMIC DNA]</scope>
    <source>
        <strain evidence="3">DSM 44938</strain>
    </source>
</reference>
<feature type="transmembrane region" description="Helical" evidence="1">
    <location>
        <begin position="257"/>
        <end position="274"/>
    </location>
</feature>
<feature type="transmembrane region" description="Helical" evidence="1">
    <location>
        <begin position="72"/>
        <end position="92"/>
    </location>
</feature>
<evidence type="ECO:0000256" key="1">
    <source>
        <dbReference type="SAM" id="Phobius"/>
    </source>
</evidence>
<feature type="transmembrane region" description="Helical" evidence="1">
    <location>
        <begin position="33"/>
        <end position="52"/>
    </location>
</feature>
<feature type="transmembrane region" description="Helical" evidence="1">
    <location>
        <begin position="147"/>
        <end position="169"/>
    </location>
</feature>
<comment type="caution">
    <text evidence="2">The sequence shown here is derived from an EMBL/GenBank/DDBJ whole genome shotgun (WGS) entry which is preliminary data.</text>
</comment>
<keyword evidence="1" id="KW-1133">Transmembrane helix</keyword>
<feature type="transmembrane region" description="Helical" evidence="1">
    <location>
        <begin position="113"/>
        <end position="135"/>
    </location>
</feature>
<feature type="transmembrane region" description="Helical" evidence="1">
    <location>
        <begin position="224"/>
        <end position="245"/>
    </location>
</feature>
<keyword evidence="3" id="KW-1185">Reference proteome</keyword>
<evidence type="ECO:0000313" key="3">
    <source>
        <dbReference type="Proteomes" id="UP001183246"/>
    </source>
</evidence>
<dbReference type="Proteomes" id="UP001183246">
    <property type="component" value="Unassembled WGS sequence"/>
</dbReference>
<dbReference type="EMBL" id="JAVREL010000012">
    <property type="protein sequence ID" value="MDT0344965.1"/>
    <property type="molecule type" value="Genomic_DNA"/>
</dbReference>